<evidence type="ECO:0000256" key="2">
    <source>
        <dbReference type="SAM" id="Phobius"/>
    </source>
</evidence>
<protein>
    <submittedName>
        <fullName evidence="4">Poly-gamma-glutamate synthesis protein (Capsule biosynthesis protein)</fullName>
    </submittedName>
</protein>
<evidence type="ECO:0000313" key="5">
    <source>
        <dbReference type="Proteomes" id="UP000199318"/>
    </source>
</evidence>
<dbReference type="Proteomes" id="UP000199318">
    <property type="component" value="Unassembled WGS sequence"/>
</dbReference>
<keyword evidence="2" id="KW-0472">Membrane</keyword>
<feature type="domain" description="Capsule synthesis protein CapA" evidence="3">
    <location>
        <begin position="61"/>
        <end position="384"/>
    </location>
</feature>
<keyword evidence="2" id="KW-0812">Transmembrane</keyword>
<dbReference type="InterPro" id="IPR052169">
    <property type="entry name" value="CW_Biosynth-Accessory"/>
</dbReference>
<dbReference type="PANTHER" id="PTHR33393:SF13">
    <property type="entry name" value="PGA BIOSYNTHESIS PROTEIN CAPA"/>
    <property type="match status" value="1"/>
</dbReference>
<dbReference type="OrthoDB" id="9810906at2"/>
<keyword evidence="5" id="KW-1185">Reference proteome</keyword>
<reference evidence="5" key="1">
    <citation type="submission" date="2016-10" db="EMBL/GenBank/DDBJ databases">
        <authorList>
            <person name="de Groot N.N."/>
        </authorList>
    </citation>
    <scope>NUCLEOTIDE SEQUENCE [LARGE SCALE GENOMIC DNA]</scope>
    <source>
        <strain evidence="5">10nlg</strain>
    </source>
</reference>
<dbReference type="SUPFAM" id="SSF56300">
    <property type="entry name" value="Metallo-dependent phosphatases"/>
    <property type="match status" value="1"/>
</dbReference>
<dbReference type="EMBL" id="FOGV01000007">
    <property type="protein sequence ID" value="SER84966.1"/>
    <property type="molecule type" value="Genomic_DNA"/>
</dbReference>
<evidence type="ECO:0000259" key="3">
    <source>
        <dbReference type="SMART" id="SM00854"/>
    </source>
</evidence>
<gene>
    <name evidence="4" type="ORF">SAMN05444126_10725</name>
</gene>
<dbReference type="STRING" id="1464123.SAMN05444126_10725"/>
<keyword evidence="2" id="KW-1133">Transmembrane helix</keyword>
<dbReference type="AlphaFoldDB" id="A0A1H9SIU3"/>
<dbReference type="RefSeq" id="WP_093072455.1">
    <property type="nucleotide sequence ID" value="NZ_FOGV01000007.1"/>
</dbReference>
<dbReference type="Pfam" id="PF09587">
    <property type="entry name" value="PGA_cap"/>
    <property type="match status" value="2"/>
</dbReference>
<dbReference type="InterPro" id="IPR029052">
    <property type="entry name" value="Metallo-depent_PP-like"/>
</dbReference>
<dbReference type="Gene3D" id="3.60.21.10">
    <property type="match status" value="1"/>
</dbReference>
<feature type="transmembrane region" description="Helical" evidence="2">
    <location>
        <begin position="21"/>
        <end position="44"/>
    </location>
</feature>
<proteinExistence type="inferred from homology"/>
<name>A0A1H9SIU3_9BACI</name>
<evidence type="ECO:0000313" key="4">
    <source>
        <dbReference type="EMBL" id="SER84966.1"/>
    </source>
</evidence>
<dbReference type="InterPro" id="IPR019079">
    <property type="entry name" value="Capsule_synth_CapA"/>
</dbReference>
<comment type="similarity">
    <text evidence="1">Belongs to the CapA family.</text>
</comment>
<comment type="caution">
    <text evidence="4">The sequence shown here is derived from an EMBL/GenBank/DDBJ whole genome shotgun (WGS) entry which is preliminary data.</text>
</comment>
<evidence type="ECO:0000256" key="1">
    <source>
        <dbReference type="ARBA" id="ARBA00005662"/>
    </source>
</evidence>
<dbReference type="SMART" id="SM00854">
    <property type="entry name" value="PGA_cap"/>
    <property type="match status" value="1"/>
</dbReference>
<sequence length="471" mass="51989">MSDELSKYEKRKLKIHWHRQRAVKHSLITLGILAVPFFGSQWIFSSDEPPDETRSDDVDYRVSMVGDMMMGRHIEDVAMQSGYINEEGQPVFDHLFEYVRPYFEESDYTTGNFEAAVMDPEDIQTGAGPYVEDPDESGTVVQDGLIGPIGGITAQYIGDVDGEDIIEAGELASKDIHLYSQPSSLDAVISAGFDSINFANNHTMDYGTLSYLETNRHLENRDIESLGIGEDAADAAEMDYFDVADDVRVGVMGQTDSFVRAHFPAGDGIGGVLTSTDMTPAELTNYLNNIKIDNSEDAGSRQEQIEAMDGDEHADIIMTHMHWGDEYQVGYNDDQEEIAHGLVAAGVDVIIGHHSHVLEPISVVRSGGNIGIVINSLGNFVFDQGWTRTKETAIAQLDFLEDGSKELAFVPMDISGGAPRETGGITSIYENFRIFRSLRKELDSNIWDVRDGRLVIDLDEAGVLSEVDHTS</sequence>
<organism evidence="4 5">
    <name type="scientific">Salisediminibacterium halotolerans</name>
    <dbReference type="NCBI Taxonomy" id="517425"/>
    <lineage>
        <taxon>Bacteria</taxon>
        <taxon>Bacillati</taxon>
        <taxon>Bacillota</taxon>
        <taxon>Bacilli</taxon>
        <taxon>Bacillales</taxon>
        <taxon>Bacillaceae</taxon>
        <taxon>Salisediminibacterium</taxon>
    </lineage>
</organism>
<accession>A0A1H9SIU3</accession>
<dbReference type="PANTHER" id="PTHR33393">
    <property type="entry name" value="POLYGLUTAMINE SYNTHESIS ACCESSORY PROTEIN RV0574C-RELATED"/>
    <property type="match status" value="1"/>
</dbReference>